<gene>
    <name evidence="2" type="primary">cobC</name>
    <name evidence="2" type="ORF">FHK87_23045</name>
</gene>
<evidence type="ECO:0000313" key="2">
    <source>
        <dbReference type="EMBL" id="TPN82304.1"/>
    </source>
</evidence>
<reference evidence="2 3" key="1">
    <citation type="submission" date="2019-06" db="EMBL/GenBank/DDBJ databases">
        <authorList>
            <person name="Meng X."/>
        </authorList>
    </citation>
    <scope>NUCLEOTIDE SEQUENCE [LARGE SCALE GENOMIC DNA]</scope>
    <source>
        <strain evidence="2 3">M625</strain>
    </source>
</reference>
<dbReference type="EC" id="3.1.3.73" evidence="1"/>
<dbReference type="InterPro" id="IPR013078">
    <property type="entry name" value="His_Pase_superF_clade-1"/>
</dbReference>
<comment type="caution">
    <text evidence="2">The sequence shown here is derived from an EMBL/GenBank/DDBJ whole genome shotgun (WGS) entry which is preliminary data.</text>
</comment>
<dbReference type="GO" id="GO:0005737">
    <property type="term" value="C:cytoplasm"/>
    <property type="evidence" value="ECO:0007669"/>
    <property type="project" value="TreeGrafter"/>
</dbReference>
<dbReference type="InterPro" id="IPR050275">
    <property type="entry name" value="PGM_Phosphatase"/>
</dbReference>
<proteinExistence type="predicted"/>
<evidence type="ECO:0000256" key="1">
    <source>
        <dbReference type="NCBIfam" id="TIGR03162"/>
    </source>
</evidence>
<dbReference type="InterPro" id="IPR017578">
    <property type="entry name" value="Ribazole_CobC"/>
</dbReference>
<dbReference type="AlphaFoldDB" id="A0A504IWA3"/>
<protein>
    <recommendedName>
        <fullName evidence="1">Alpha-ribazole phosphatase</fullName>
        <ecNumber evidence="1">3.1.3.73</ecNumber>
    </recommendedName>
</protein>
<name>A0A504IWA3_9FLAO</name>
<dbReference type="PANTHER" id="PTHR48100">
    <property type="entry name" value="BROAD-SPECIFICITY PHOSPHATASE YOR283W-RELATED"/>
    <property type="match status" value="1"/>
</dbReference>
<sequence>MEIYLIRHTTPNVQKGICYGQSDLEVTASFATEADHIHQQLAVQEISKVYSSPLIRCKRLAETFKKEVVFDDRLKELDFGKWELCPWDDINEKELKPWMNDFVNIKVPEGESYLMLQQRAIDFFSTINQYTTTSEKIVVVTHAGWMRAIMAYIQKIDLKDSFAIELQYGHIVTIQYIDNQYQITSGLNQS</sequence>
<evidence type="ECO:0000313" key="3">
    <source>
        <dbReference type="Proteomes" id="UP000315540"/>
    </source>
</evidence>
<organism evidence="2 3">
    <name type="scientific">Aquimarina algicola</name>
    <dbReference type="NCBI Taxonomy" id="2589995"/>
    <lineage>
        <taxon>Bacteria</taxon>
        <taxon>Pseudomonadati</taxon>
        <taxon>Bacteroidota</taxon>
        <taxon>Flavobacteriia</taxon>
        <taxon>Flavobacteriales</taxon>
        <taxon>Flavobacteriaceae</taxon>
        <taxon>Aquimarina</taxon>
    </lineage>
</organism>
<dbReference type="PANTHER" id="PTHR48100:SF59">
    <property type="entry name" value="ADENOSYLCOBALAMIN_ALPHA-RIBAZOLE PHOSPHATASE"/>
    <property type="match status" value="1"/>
</dbReference>
<dbReference type="RefSeq" id="WP_140597235.1">
    <property type="nucleotide sequence ID" value="NZ_VFWZ01000009.1"/>
</dbReference>
<accession>A0A504IWA3</accession>
<dbReference type="Pfam" id="PF00300">
    <property type="entry name" value="His_Phos_1"/>
    <property type="match status" value="1"/>
</dbReference>
<dbReference type="NCBIfam" id="TIGR03162">
    <property type="entry name" value="ribazole_cobC"/>
    <property type="match status" value="1"/>
</dbReference>
<keyword evidence="3" id="KW-1185">Reference proteome</keyword>
<dbReference type="PIRSF" id="PIRSF000709">
    <property type="entry name" value="6PFK_2-Ptase"/>
    <property type="match status" value="1"/>
</dbReference>
<dbReference type="CDD" id="cd07067">
    <property type="entry name" value="HP_PGM_like"/>
    <property type="match status" value="1"/>
</dbReference>
<dbReference type="EMBL" id="VFWZ01000009">
    <property type="protein sequence ID" value="TPN82304.1"/>
    <property type="molecule type" value="Genomic_DNA"/>
</dbReference>
<dbReference type="SMART" id="SM00855">
    <property type="entry name" value="PGAM"/>
    <property type="match status" value="1"/>
</dbReference>
<dbReference type="GO" id="GO:0043755">
    <property type="term" value="F:alpha-ribazole phosphatase activity"/>
    <property type="evidence" value="ECO:0007669"/>
    <property type="project" value="UniProtKB-UniRule"/>
</dbReference>
<dbReference type="Proteomes" id="UP000315540">
    <property type="component" value="Unassembled WGS sequence"/>
</dbReference>
<dbReference type="InterPro" id="IPR029033">
    <property type="entry name" value="His_PPase_superfam"/>
</dbReference>
<dbReference type="Gene3D" id="3.40.50.1240">
    <property type="entry name" value="Phosphoglycerate mutase-like"/>
    <property type="match status" value="1"/>
</dbReference>
<dbReference type="SUPFAM" id="SSF53254">
    <property type="entry name" value="Phosphoglycerate mutase-like"/>
    <property type="match status" value="1"/>
</dbReference>
<dbReference type="GO" id="GO:0009236">
    <property type="term" value="P:cobalamin biosynthetic process"/>
    <property type="evidence" value="ECO:0007669"/>
    <property type="project" value="UniProtKB-UniRule"/>
</dbReference>
<dbReference type="OrthoDB" id="9782128at2"/>